<evidence type="ECO:0000313" key="2">
    <source>
        <dbReference type="EMBL" id="MFE8703690.1"/>
    </source>
</evidence>
<proteinExistence type="predicted"/>
<gene>
    <name evidence="2" type="ORF">ACFYKX_24280</name>
</gene>
<keyword evidence="3" id="KW-1185">Reference proteome</keyword>
<protein>
    <recommendedName>
        <fullName evidence="4">DUF1440 domain-containing protein</fullName>
    </recommendedName>
</protein>
<evidence type="ECO:0000256" key="1">
    <source>
        <dbReference type="SAM" id="Phobius"/>
    </source>
</evidence>
<reference evidence="2 3" key="1">
    <citation type="submission" date="2024-08" db="EMBL/GenBank/DDBJ databases">
        <title>Two novel Cytobacillus novel species.</title>
        <authorList>
            <person name="Liu G."/>
        </authorList>
    </citation>
    <scope>NUCLEOTIDE SEQUENCE [LARGE SCALE GENOMIC DNA]</scope>
    <source>
        <strain evidence="2 3">FJAT-54145</strain>
    </source>
</reference>
<keyword evidence="1" id="KW-1133">Transmembrane helix</keyword>
<feature type="transmembrane region" description="Helical" evidence="1">
    <location>
        <begin position="122"/>
        <end position="142"/>
    </location>
</feature>
<name>A0ABW6KHG1_9BACI</name>
<keyword evidence="1" id="KW-0812">Transmembrane</keyword>
<feature type="transmembrane region" description="Helical" evidence="1">
    <location>
        <begin position="35"/>
        <end position="52"/>
    </location>
</feature>
<feature type="transmembrane region" description="Helical" evidence="1">
    <location>
        <begin position="87"/>
        <end position="110"/>
    </location>
</feature>
<dbReference type="Proteomes" id="UP001601059">
    <property type="component" value="Unassembled WGS sequence"/>
</dbReference>
<dbReference type="EMBL" id="JBIACK010000018">
    <property type="protein sequence ID" value="MFE8703690.1"/>
    <property type="molecule type" value="Genomic_DNA"/>
</dbReference>
<feature type="transmembrane region" description="Helical" evidence="1">
    <location>
        <begin position="6"/>
        <end position="23"/>
    </location>
</feature>
<organism evidence="2 3">
    <name type="scientific">Cytobacillus spartinae</name>
    <dbReference type="NCBI Taxonomy" id="3299023"/>
    <lineage>
        <taxon>Bacteria</taxon>
        <taxon>Bacillati</taxon>
        <taxon>Bacillota</taxon>
        <taxon>Bacilli</taxon>
        <taxon>Bacillales</taxon>
        <taxon>Bacillaceae</taxon>
        <taxon>Cytobacillus</taxon>
    </lineage>
</organism>
<accession>A0ABW6KHG1</accession>
<comment type="caution">
    <text evidence="2">The sequence shown here is derived from an EMBL/GenBank/DDBJ whole genome shotgun (WGS) entry which is preliminary data.</text>
</comment>
<evidence type="ECO:0000313" key="3">
    <source>
        <dbReference type="Proteomes" id="UP001601059"/>
    </source>
</evidence>
<sequence>MVSRILNATVIGIISGIVLGAVLKVIEEQTTKKVYTLLLNIDFIPILNSIQFGEMGEFLFHLLFSIILSFIYMSWTEKSSPNSALAYFVKASIVTFPTILLYFPLSFLALKEVPAINDIQSIMFWTFGHFMYVIALSVLVYLQQKKPRS</sequence>
<feature type="transmembrane region" description="Helical" evidence="1">
    <location>
        <begin position="58"/>
        <end position="75"/>
    </location>
</feature>
<keyword evidence="1" id="KW-0472">Membrane</keyword>
<evidence type="ECO:0008006" key="4">
    <source>
        <dbReference type="Google" id="ProtNLM"/>
    </source>
</evidence>
<dbReference type="RefSeq" id="WP_389364436.1">
    <property type="nucleotide sequence ID" value="NZ_JBIACK010000018.1"/>
</dbReference>